<gene>
    <name evidence="1" type="ORF">CMC5_080450</name>
</gene>
<protein>
    <submittedName>
        <fullName evidence="1">Uncharacterized protein</fullName>
    </submittedName>
</protein>
<dbReference type="RefSeq" id="WP_050435226.1">
    <property type="nucleotide sequence ID" value="NZ_CP012159.1"/>
</dbReference>
<proteinExistence type="predicted"/>
<organism evidence="1 2">
    <name type="scientific">Chondromyces crocatus</name>
    <dbReference type="NCBI Taxonomy" id="52"/>
    <lineage>
        <taxon>Bacteria</taxon>
        <taxon>Pseudomonadati</taxon>
        <taxon>Myxococcota</taxon>
        <taxon>Polyangia</taxon>
        <taxon>Polyangiales</taxon>
        <taxon>Polyangiaceae</taxon>
        <taxon>Chondromyces</taxon>
    </lineage>
</organism>
<dbReference type="KEGG" id="ccro:CMC5_080450"/>
<evidence type="ECO:0000313" key="1">
    <source>
        <dbReference type="EMBL" id="AKT43808.1"/>
    </source>
</evidence>
<dbReference type="Proteomes" id="UP000067626">
    <property type="component" value="Chromosome"/>
</dbReference>
<accession>A0A0K1ET53</accession>
<evidence type="ECO:0000313" key="2">
    <source>
        <dbReference type="Proteomes" id="UP000067626"/>
    </source>
</evidence>
<dbReference type="OrthoDB" id="9833743at2"/>
<reference evidence="1 2" key="1">
    <citation type="submission" date="2015-07" db="EMBL/GenBank/DDBJ databases">
        <title>Genome analysis of myxobacterium Chondromyces crocatus Cm c5 reveals a high potential for natural compound synthesis and the genetic basis for the loss of fruiting body formation.</title>
        <authorList>
            <person name="Zaburannyi N."/>
            <person name="Bunk B."/>
            <person name="Maier J."/>
            <person name="Overmann J."/>
            <person name="Mueller R."/>
        </authorList>
    </citation>
    <scope>NUCLEOTIDE SEQUENCE [LARGE SCALE GENOMIC DNA]</scope>
    <source>
        <strain evidence="1 2">Cm c5</strain>
    </source>
</reference>
<sequence>MFRSPSRDRVFRGVALGALALVAGAIACSSVAEWEEVPGTLELYADPLPPTPGQPLTIGVLAKNVGPVDILQGSERVATFANVELEERRSFQIVAVSAELPVATAVAYDYQKLVVQAAPFTGDLPDAGPPPDSGPSFEGENCPGVVDLMAHQCSADGGAPLTVRLYNARSTPVSVYKRPVDIGNPSQCTLDLAALTSPGAISQFEVMAGTVLRVIDDVSVQVVREVALPDTVLCSLEIAP</sequence>
<name>A0A0K1ET53_CHOCO</name>
<dbReference type="AlphaFoldDB" id="A0A0K1ET53"/>
<dbReference type="PROSITE" id="PS51257">
    <property type="entry name" value="PROKAR_LIPOPROTEIN"/>
    <property type="match status" value="1"/>
</dbReference>
<dbReference type="EMBL" id="CP012159">
    <property type="protein sequence ID" value="AKT43808.1"/>
    <property type="molecule type" value="Genomic_DNA"/>
</dbReference>
<dbReference type="STRING" id="52.CMC5_080450"/>
<keyword evidence="2" id="KW-1185">Reference proteome</keyword>